<proteinExistence type="predicted"/>
<dbReference type="AlphaFoldDB" id="A0A5N7APY3"/>
<protein>
    <submittedName>
        <fullName evidence="1">Uncharacterized protein</fullName>
    </submittedName>
</protein>
<reference evidence="1 2" key="1">
    <citation type="submission" date="2019-04" db="EMBL/GenBank/DDBJ databases">
        <title>Friends and foes A comparative genomics studyof 23 Aspergillus species from section Flavi.</title>
        <authorList>
            <consortium name="DOE Joint Genome Institute"/>
            <person name="Kjaerbolling I."/>
            <person name="Vesth T."/>
            <person name="Frisvad J.C."/>
            <person name="Nybo J.L."/>
            <person name="Theobald S."/>
            <person name="Kildgaard S."/>
            <person name="Isbrandt T."/>
            <person name="Kuo A."/>
            <person name="Sato A."/>
            <person name="Lyhne E.K."/>
            <person name="Kogle M.E."/>
            <person name="Wiebenga A."/>
            <person name="Kun R.S."/>
            <person name="Lubbers R.J."/>
            <person name="Makela M.R."/>
            <person name="Barry K."/>
            <person name="Chovatia M."/>
            <person name="Clum A."/>
            <person name="Daum C."/>
            <person name="Haridas S."/>
            <person name="He G."/>
            <person name="LaButti K."/>
            <person name="Lipzen A."/>
            <person name="Mondo S."/>
            <person name="Riley R."/>
            <person name="Salamov A."/>
            <person name="Simmons B.A."/>
            <person name="Magnuson J.K."/>
            <person name="Henrissat B."/>
            <person name="Mortensen U.H."/>
            <person name="Larsen T.O."/>
            <person name="Devries R.P."/>
            <person name="Grigoriev I.V."/>
            <person name="Machida M."/>
            <person name="Baker S.E."/>
            <person name="Andersen M.R."/>
        </authorList>
    </citation>
    <scope>NUCLEOTIDE SEQUENCE [LARGE SCALE GENOMIC DNA]</scope>
    <source>
        <strain evidence="1 2">IBT 29228</strain>
    </source>
</reference>
<evidence type="ECO:0000313" key="1">
    <source>
        <dbReference type="EMBL" id="KAE8371915.1"/>
    </source>
</evidence>
<evidence type="ECO:0000313" key="2">
    <source>
        <dbReference type="Proteomes" id="UP000326198"/>
    </source>
</evidence>
<dbReference type="Proteomes" id="UP000326198">
    <property type="component" value="Unassembled WGS sequence"/>
</dbReference>
<sequence>MWQNEYIDNSPEDYFDIAYNLALNYYYAVLAFLGKSSVTEPSGAQITGLDRVSLSGWGW</sequence>
<organism evidence="1 2">
    <name type="scientific">Aspergillus bertholletiae</name>
    <dbReference type="NCBI Taxonomy" id="1226010"/>
    <lineage>
        <taxon>Eukaryota</taxon>
        <taxon>Fungi</taxon>
        <taxon>Dikarya</taxon>
        <taxon>Ascomycota</taxon>
        <taxon>Pezizomycotina</taxon>
        <taxon>Eurotiomycetes</taxon>
        <taxon>Eurotiomycetidae</taxon>
        <taxon>Eurotiales</taxon>
        <taxon>Aspergillaceae</taxon>
        <taxon>Aspergillus</taxon>
        <taxon>Aspergillus subgen. Circumdati</taxon>
    </lineage>
</organism>
<name>A0A5N7APY3_9EURO</name>
<keyword evidence="2" id="KW-1185">Reference proteome</keyword>
<gene>
    <name evidence="1" type="ORF">BDV26DRAFT_298342</name>
</gene>
<accession>A0A5N7APY3</accession>
<dbReference type="EMBL" id="ML736387">
    <property type="protein sequence ID" value="KAE8371915.1"/>
    <property type="molecule type" value="Genomic_DNA"/>
</dbReference>